<gene>
    <name evidence="3" type="ORF">GGR37_001628</name>
</gene>
<proteinExistence type="inferred from homology"/>
<dbReference type="EMBL" id="JACHOA010000002">
    <property type="protein sequence ID" value="MBB4613369.1"/>
    <property type="molecule type" value="Genomic_DNA"/>
</dbReference>
<dbReference type="SUPFAM" id="SSF51735">
    <property type="entry name" value="NAD(P)-binding Rossmann-fold domains"/>
    <property type="match status" value="1"/>
</dbReference>
<dbReference type="PANTHER" id="PTHR24321:SF8">
    <property type="entry name" value="ESTRADIOL 17-BETA-DEHYDROGENASE 8-RELATED"/>
    <property type="match status" value="1"/>
</dbReference>
<protein>
    <submittedName>
        <fullName evidence="3">NAD(P)-dependent dehydrogenase (Short-subunit alcohol dehydrogenase family)</fullName>
    </submittedName>
</protein>
<evidence type="ECO:0000256" key="2">
    <source>
        <dbReference type="ARBA" id="ARBA00023002"/>
    </source>
</evidence>
<dbReference type="OrthoDB" id="5457012at2"/>
<dbReference type="GO" id="GO:0016491">
    <property type="term" value="F:oxidoreductase activity"/>
    <property type="evidence" value="ECO:0007669"/>
    <property type="project" value="UniProtKB-KW"/>
</dbReference>
<dbReference type="RefSeq" id="WP_144905783.1">
    <property type="nucleotide sequence ID" value="NZ_JACHOA010000002.1"/>
</dbReference>
<reference evidence="3 4" key="1">
    <citation type="submission" date="2020-08" db="EMBL/GenBank/DDBJ databases">
        <title>Genomic Encyclopedia of Type Strains, Phase IV (KMG-IV): sequencing the most valuable type-strain genomes for metagenomic binning, comparative biology and taxonomic classification.</title>
        <authorList>
            <person name="Goeker M."/>
        </authorList>
    </citation>
    <scope>NUCLEOTIDE SEQUENCE [LARGE SCALE GENOMIC DNA]</scope>
    <source>
        <strain evidence="3 4">DSM 17507</strain>
    </source>
</reference>
<organism evidence="3 4">
    <name type="scientific">Novosphingobium taihuense</name>
    <dbReference type="NCBI Taxonomy" id="260085"/>
    <lineage>
        <taxon>Bacteria</taxon>
        <taxon>Pseudomonadati</taxon>
        <taxon>Pseudomonadota</taxon>
        <taxon>Alphaproteobacteria</taxon>
        <taxon>Sphingomonadales</taxon>
        <taxon>Sphingomonadaceae</taxon>
        <taxon>Novosphingobium</taxon>
    </lineage>
</organism>
<dbReference type="NCBIfam" id="NF006121">
    <property type="entry name" value="PRK08265.1"/>
    <property type="match status" value="1"/>
</dbReference>
<evidence type="ECO:0000256" key="1">
    <source>
        <dbReference type="ARBA" id="ARBA00006484"/>
    </source>
</evidence>
<comment type="caution">
    <text evidence="3">The sequence shown here is derived from an EMBL/GenBank/DDBJ whole genome shotgun (WGS) entry which is preliminary data.</text>
</comment>
<comment type="similarity">
    <text evidence="1">Belongs to the short-chain dehydrogenases/reductases (SDR) family.</text>
</comment>
<evidence type="ECO:0000313" key="4">
    <source>
        <dbReference type="Proteomes" id="UP000538566"/>
    </source>
</evidence>
<dbReference type="FunFam" id="3.40.50.720:FF:000084">
    <property type="entry name" value="Short-chain dehydrogenase reductase"/>
    <property type="match status" value="1"/>
</dbReference>
<dbReference type="Proteomes" id="UP000538566">
    <property type="component" value="Unassembled WGS sequence"/>
</dbReference>
<keyword evidence="4" id="KW-1185">Reference proteome</keyword>
<dbReference type="CDD" id="cd05233">
    <property type="entry name" value="SDR_c"/>
    <property type="match status" value="1"/>
</dbReference>
<evidence type="ECO:0000313" key="3">
    <source>
        <dbReference type="EMBL" id="MBB4613369.1"/>
    </source>
</evidence>
<dbReference type="AlphaFoldDB" id="A0A7W7ETT8"/>
<sequence length="263" mass="27143">MGQLTGKVAIITGGAASIGAAISRKLHSEGARVVIAARSEAKGRAIESELGEGALFVPTDITDDNELQNLVARAASAFGRLDIVINNACSYGDDGPATSRAVWLDTLNVNAVSAAILGELARPHLAAARGNIVNIGSISGRFAHIGRWAYPVSKATLAHLTRAQAMDYAADGIRVNMVTLGHIWSDPFDGLTTGDRAHADKVSADLNLLGRVADAGEVANVVAFVASDAASYMNGSETAVDGGYGMLGPERRVPLMPLLAGQG</sequence>
<dbReference type="PRINTS" id="PR00080">
    <property type="entry name" value="SDRFAMILY"/>
</dbReference>
<dbReference type="PRINTS" id="PR00081">
    <property type="entry name" value="GDHRDH"/>
</dbReference>
<keyword evidence="2" id="KW-0560">Oxidoreductase</keyword>
<dbReference type="InterPro" id="IPR036291">
    <property type="entry name" value="NAD(P)-bd_dom_sf"/>
</dbReference>
<dbReference type="Pfam" id="PF13561">
    <property type="entry name" value="adh_short_C2"/>
    <property type="match status" value="1"/>
</dbReference>
<accession>A0A7W7ETT8</accession>
<dbReference type="Gene3D" id="3.40.50.720">
    <property type="entry name" value="NAD(P)-binding Rossmann-like Domain"/>
    <property type="match status" value="1"/>
</dbReference>
<dbReference type="PANTHER" id="PTHR24321">
    <property type="entry name" value="DEHYDROGENASES, SHORT CHAIN"/>
    <property type="match status" value="1"/>
</dbReference>
<dbReference type="InterPro" id="IPR002347">
    <property type="entry name" value="SDR_fam"/>
</dbReference>
<name>A0A7W7ETT8_9SPHN</name>